<dbReference type="AlphaFoldDB" id="A0A4Y2RSJ5"/>
<comment type="caution">
    <text evidence="2">The sequence shown here is derived from an EMBL/GenBank/DDBJ whole genome shotgun (WGS) entry which is preliminary data.</text>
</comment>
<dbReference type="Proteomes" id="UP000499080">
    <property type="component" value="Unassembled WGS sequence"/>
</dbReference>
<evidence type="ECO:0000313" key="2">
    <source>
        <dbReference type="EMBL" id="GBN78814.1"/>
    </source>
</evidence>
<keyword evidence="3" id="KW-1185">Reference proteome</keyword>
<protein>
    <submittedName>
        <fullName evidence="2">Uncharacterized protein</fullName>
    </submittedName>
</protein>
<gene>
    <name evidence="2" type="ORF">AVEN_145231_1</name>
</gene>
<evidence type="ECO:0000256" key="1">
    <source>
        <dbReference type="SAM" id="MobiDB-lite"/>
    </source>
</evidence>
<evidence type="ECO:0000313" key="3">
    <source>
        <dbReference type="Proteomes" id="UP000499080"/>
    </source>
</evidence>
<feature type="non-terminal residue" evidence="2">
    <location>
        <position position="1"/>
    </location>
</feature>
<proteinExistence type="predicted"/>
<feature type="region of interest" description="Disordered" evidence="1">
    <location>
        <begin position="19"/>
        <end position="39"/>
    </location>
</feature>
<accession>A0A4Y2RSJ5</accession>
<reference evidence="2 3" key="1">
    <citation type="journal article" date="2019" name="Sci. Rep.">
        <title>Orb-weaving spider Araneus ventricosus genome elucidates the spidroin gene catalogue.</title>
        <authorList>
            <person name="Kono N."/>
            <person name="Nakamura H."/>
            <person name="Ohtoshi R."/>
            <person name="Moran D.A.P."/>
            <person name="Shinohara A."/>
            <person name="Yoshida Y."/>
            <person name="Fujiwara M."/>
            <person name="Mori M."/>
            <person name="Tomita M."/>
            <person name="Arakawa K."/>
        </authorList>
    </citation>
    <scope>NUCLEOTIDE SEQUENCE [LARGE SCALE GENOMIC DNA]</scope>
</reference>
<sequence length="63" mass="6930">CRSLRLLCPFVTMFVSGRGGDPSEWTTSSDLEPSPSKQKKRVIQSHGIGSAHLWALCAHYGIE</sequence>
<organism evidence="2 3">
    <name type="scientific">Araneus ventricosus</name>
    <name type="common">Orbweaver spider</name>
    <name type="synonym">Epeira ventricosa</name>
    <dbReference type="NCBI Taxonomy" id="182803"/>
    <lineage>
        <taxon>Eukaryota</taxon>
        <taxon>Metazoa</taxon>
        <taxon>Ecdysozoa</taxon>
        <taxon>Arthropoda</taxon>
        <taxon>Chelicerata</taxon>
        <taxon>Arachnida</taxon>
        <taxon>Araneae</taxon>
        <taxon>Araneomorphae</taxon>
        <taxon>Entelegynae</taxon>
        <taxon>Araneoidea</taxon>
        <taxon>Araneidae</taxon>
        <taxon>Araneus</taxon>
    </lineage>
</organism>
<dbReference type="OrthoDB" id="5835829at2759"/>
<name>A0A4Y2RSJ5_ARAVE</name>
<dbReference type="EMBL" id="BGPR01018312">
    <property type="protein sequence ID" value="GBN78814.1"/>
    <property type="molecule type" value="Genomic_DNA"/>
</dbReference>